<proteinExistence type="inferred from homology"/>
<dbReference type="GO" id="GO:0009236">
    <property type="term" value="P:cobalamin biosynthetic process"/>
    <property type="evidence" value="ECO:0007669"/>
    <property type="project" value="InterPro"/>
</dbReference>
<comment type="pathway">
    <text evidence="2">Cell wall biogenesis; peptidoglycan biosynthesis.</text>
</comment>
<dbReference type="PROSITE" id="PS51274">
    <property type="entry name" value="GATASE_COBBQ"/>
    <property type="match status" value="1"/>
</dbReference>
<dbReference type="GO" id="GO:0009252">
    <property type="term" value="P:peptidoglycan biosynthetic process"/>
    <property type="evidence" value="ECO:0007669"/>
    <property type="project" value="UniProtKB-UniRule"/>
</dbReference>
<dbReference type="PANTHER" id="PTHR21343">
    <property type="entry name" value="DETHIOBIOTIN SYNTHETASE"/>
    <property type="match status" value="1"/>
</dbReference>
<evidence type="ECO:0000259" key="3">
    <source>
        <dbReference type="Pfam" id="PF07685"/>
    </source>
</evidence>
<dbReference type="OrthoDB" id="9782045at2"/>
<dbReference type="RefSeq" id="WP_138251653.1">
    <property type="nucleotide sequence ID" value="NZ_VAVZ01000002.1"/>
</dbReference>
<dbReference type="InterPro" id="IPR043702">
    <property type="entry name" value="Lipid_II_synth_GatD"/>
</dbReference>
<comment type="function">
    <text evidence="2">The lipid II isoglutaminyl synthase complex catalyzes the formation of alpha-D-isoglutamine in the cell wall lipid II stem peptide. The GatD subunit catalyzes the hydrolysis of glutamine to glutamate and ammonia. The resulting ammonia molecule is channeled to the active site of MurT.</text>
</comment>
<feature type="active site" evidence="2">
    <location>
        <position position="202"/>
    </location>
</feature>
<keyword evidence="2" id="KW-0573">Peptidoglycan synthesis</keyword>
<dbReference type="SUPFAM" id="SSF52317">
    <property type="entry name" value="Class I glutamine amidotransferase-like"/>
    <property type="match status" value="1"/>
</dbReference>
<keyword evidence="2" id="KW-0378">Hydrolase</keyword>
<comment type="similarity">
    <text evidence="2">Belongs to the CobB/CobQ family. GatD subfamily.</text>
</comment>
<dbReference type="Proteomes" id="UP000310458">
    <property type="component" value="Unassembled WGS sequence"/>
</dbReference>
<name>A0A5R9BJY7_9MICC</name>
<dbReference type="EC" id="3.5.1.2" evidence="2"/>
<protein>
    <recommendedName>
        <fullName evidence="2">Lipid II isoglutaminyl synthase (glutamine-hydrolyzing) subunit GatD</fullName>
        <ecNumber evidence="2">6.3.5.13</ecNumber>
    </recommendedName>
    <alternativeName>
        <fullName evidence="2">Lipid II isoglutaminyl synthase glutaminase subunit</fullName>
        <ecNumber evidence="2">3.5.1.2</ecNumber>
    </alternativeName>
</protein>
<dbReference type="GO" id="GO:0071555">
    <property type="term" value="P:cell wall organization"/>
    <property type="evidence" value="ECO:0007669"/>
    <property type="project" value="UniProtKB-KW"/>
</dbReference>
<dbReference type="PANTHER" id="PTHR21343:SF9">
    <property type="entry name" value="LIPID II ISOGLUTAMINYL SYNTHASE (GLUTAMINE-HYDROLYZING) SUBUNIT GATD"/>
    <property type="match status" value="1"/>
</dbReference>
<sequence>MTVPVPSEPTASDQQIRVLQLYPRDMNIYGDYGNALVLMRRIQWYGFTPVMLSYNPGDEFPEDVDMLIGGGGQDSGQDRIQQDLLGIGDRLRGLAEQDTPMLMICGLYQLFGHFFETRDGSRISGVGVLDVETYGTDNRLIGNVVSESADFGQIIGYENHSGQTYLGPTAEPLAQVVVGEGNNQRDPHEGARYRNVLGSYLHGALLPKNPAIADFLIGTAVRQKFEQELPAFEAPQSAPVSLQTLTEHAREAAAARPR</sequence>
<dbReference type="InterPro" id="IPR033949">
    <property type="entry name" value="CobQ_GATase1"/>
</dbReference>
<keyword evidence="2" id="KW-0961">Cell wall biogenesis/degradation</keyword>
<dbReference type="GO" id="GO:0140282">
    <property type="term" value="F:carbon-nitrogen ligase activity on lipid II"/>
    <property type="evidence" value="ECO:0007669"/>
    <property type="project" value="UniProtKB-UniRule"/>
</dbReference>
<evidence type="ECO:0000313" key="5">
    <source>
        <dbReference type="Proteomes" id="UP000310458"/>
    </source>
</evidence>
<comment type="caution">
    <text evidence="4">The sequence shown here is derived from an EMBL/GenBank/DDBJ whole genome shotgun (WGS) entry which is preliminary data.</text>
</comment>
<dbReference type="Pfam" id="PF07685">
    <property type="entry name" value="GATase_3"/>
    <property type="match status" value="1"/>
</dbReference>
<feature type="active site" description="Nucleophile" evidence="2">
    <location>
        <position position="105"/>
    </location>
</feature>
<dbReference type="AlphaFoldDB" id="A0A5R9BJY7"/>
<comment type="subunit">
    <text evidence="2">Forms a heterodimer with MurT.</text>
</comment>
<comment type="catalytic activity">
    <reaction evidence="2">
        <text>L-glutamine + H2O = L-glutamate + NH4(+)</text>
        <dbReference type="Rhea" id="RHEA:15889"/>
        <dbReference type="ChEBI" id="CHEBI:15377"/>
        <dbReference type="ChEBI" id="CHEBI:28938"/>
        <dbReference type="ChEBI" id="CHEBI:29985"/>
        <dbReference type="ChEBI" id="CHEBI:58359"/>
        <dbReference type="EC" id="3.5.1.2"/>
    </reaction>
</comment>
<evidence type="ECO:0000313" key="4">
    <source>
        <dbReference type="EMBL" id="TLQ01028.1"/>
    </source>
</evidence>
<keyword evidence="5" id="KW-1185">Reference proteome</keyword>
<organism evidence="4 5">
    <name type="scientific">Nesterenkonia salmonea</name>
    <dbReference type="NCBI Taxonomy" id="1804987"/>
    <lineage>
        <taxon>Bacteria</taxon>
        <taxon>Bacillati</taxon>
        <taxon>Actinomycetota</taxon>
        <taxon>Actinomycetes</taxon>
        <taxon>Micrococcales</taxon>
        <taxon>Micrococcaceae</taxon>
        <taxon>Nesterenkonia</taxon>
    </lineage>
</organism>
<dbReference type="HAMAP" id="MF_02213">
    <property type="entry name" value="Lipid_II_synth_GatD"/>
    <property type="match status" value="1"/>
</dbReference>
<dbReference type="GO" id="GO:0004359">
    <property type="term" value="F:glutaminase activity"/>
    <property type="evidence" value="ECO:0007669"/>
    <property type="project" value="UniProtKB-UniRule"/>
</dbReference>
<dbReference type="UniPathway" id="UPA00219"/>
<keyword evidence="2" id="KW-0436">Ligase</keyword>
<keyword evidence="4" id="KW-0808">Transferase</keyword>
<evidence type="ECO:0000256" key="1">
    <source>
        <dbReference type="ARBA" id="ARBA00022962"/>
    </source>
</evidence>
<dbReference type="EC" id="6.3.5.13" evidence="2"/>
<evidence type="ECO:0000256" key="2">
    <source>
        <dbReference type="HAMAP-Rule" id="MF_02213"/>
    </source>
</evidence>
<keyword evidence="2" id="KW-0133">Cell shape</keyword>
<accession>A0A5R9BJY7</accession>
<dbReference type="InterPro" id="IPR011698">
    <property type="entry name" value="GATase_3"/>
</dbReference>
<dbReference type="InterPro" id="IPR029062">
    <property type="entry name" value="Class_I_gatase-like"/>
</dbReference>
<feature type="binding site" evidence="2">
    <location>
        <position position="139"/>
    </location>
    <ligand>
        <name>substrate</name>
    </ligand>
</feature>
<comment type="catalytic activity">
    <reaction evidence="2">
        <text>beta-D-GlcNAc-(1-&gt;4)-Mur2Ac(oyl-L-Ala-gamma-D-Glu-L-Lys-D-Ala-D-Ala)-di-trans,octa-cis-undecaprenyl diphosphate + L-glutamine + ATP + H2O = beta-D-GlcNAc-(1-&gt;4)-Mur2Ac(oyl-L-Ala-D-isoglutaminyl-L-Lys-D-Ala-D-Ala)-di-trans,octa-cis-undecaprenyl diphosphate + L-glutamate + ADP + phosphate + H(+)</text>
        <dbReference type="Rhea" id="RHEA:57928"/>
        <dbReference type="ChEBI" id="CHEBI:15377"/>
        <dbReference type="ChEBI" id="CHEBI:15378"/>
        <dbReference type="ChEBI" id="CHEBI:29985"/>
        <dbReference type="ChEBI" id="CHEBI:30616"/>
        <dbReference type="ChEBI" id="CHEBI:43474"/>
        <dbReference type="ChEBI" id="CHEBI:58359"/>
        <dbReference type="ChEBI" id="CHEBI:60033"/>
        <dbReference type="ChEBI" id="CHEBI:62233"/>
        <dbReference type="ChEBI" id="CHEBI:456216"/>
        <dbReference type="EC" id="6.3.5.13"/>
    </reaction>
</comment>
<gene>
    <name evidence="2" type="primary">gatD</name>
    <name evidence="4" type="ORF">FEF26_00885</name>
</gene>
<dbReference type="GO" id="GO:0016740">
    <property type="term" value="F:transferase activity"/>
    <property type="evidence" value="ECO:0007669"/>
    <property type="project" value="UniProtKB-KW"/>
</dbReference>
<dbReference type="CDD" id="cd01750">
    <property type="entry name" value="GATase1_CobQ"/>
    <property type="match status" value="1"/>
</dbReference>
<dbReference type="EMBL" id="VAVZ01000002">
    <property type="protein sequence ID" value="TLQ01028.1"/>
    <property type="molecule type" value="Genomic_DNA"/>
</dbReference>
<dbReference type="GO" id="GO:0008360">
    <property type="term" value="P:regulation of cell shape"/>
    <property type="evidence" value="ECO:0007669"/>
    <property type="project" value="UniProtKB-KW"/>
</dbReference>
<keyword evidence="1 2" id="KW-0315">Glutamine amidotransferase</keyword>
<feature type="domain" description="CobB/CobQ-like glutamine amidotransferase" evidence="3">
    <location>
        <begin position="19"/>
        <end position="209"/>
    </location>
</feature>
<reference evidence="4 5" key="1">
    <citation type="submission" date="2019-05" db="EMBL/GenBank/DDBJ databases">
        <title>Nesterenkonia sp. GY074 isolated from the Southern Atlantic Ocean.</title>
        <authorList>
            <person name="Zhang G."/>
        </authorList>
    </citation>
    <scope>NUCLEOTIDE SEQUENCE [LARGE SCALE GENOMIC DNA]</scope>
    <source>
        <strain evidence="4 5">GY074</strain>
    </source>
</reference>